<evidence type="ECO:0000256" key="2">
    <source>
        <dbReference type="ARBA" id="ARBA00022516"/>
    </source>
</evidence>
<dbReference type="PANTHER" id="PTHR20863:SF76">
    <property type="entry name" value="CARRIER DOMAIN-CONTAINING PROTEIN"/>
    <property type="match status" value="1"/>
</dbReference>
<dbReference type="InterPro" id="IPR036736">
    <property type="entry name" value="ACP-like_sf"/>
</dbReference>
<dbReference type="Gene3D" id="1.10.1200.10">
    <property type="entry name" value="ACP-like"/>
    <property type="match status" value="1"/>
</dbReference>
<dbReference type="UniPathway" id="UPA00094"/>
<dbReference type="HAMAP" id="MF_01217">
    <property type="entry name" value="Acyl_carrier"/>
    <property type="match status" value="1"/>
</dbReference>
<keyword evidence="3 7" id="KW-0597">Phosphoprotein</keyword>
<comment type="function">
    <text evidence="7">Carrier of the growing fatty acid chain in fatty acid biosynthesis.</text>
</comment>
<evidence type="ECO:0000256" key="4">
    <source>
        <dbReference type="ARBA" id="ARBA00022832"/>
    </source>
</evidence>
<keyword evidence="1 7" id="KW-0596">Phosphopantetheine</keyword>
<evidence type="ECO:0000256" key="1">
    <source>
        <dbReference type="ARBA" id="ARBA00022450"/>
    </source>
</evidence>
<feature type="domain" description="Carrier" evidence="8">
    <location>
        <begin position="4"/>
        <end position="79"/>
    </location>
</feature>
<dbReference type="GO" id="GO:0016020">
    <property type="term" value="C:membrane"/>
    <property type="evidence" value="ECO:0007669"/>
    <property type="project" value="GOC"/>
</dbReference>
<keyword evidence="5 7" id="KW-0443">Lipid metabolism</keyword>
<feature type="modified residue" description="O-(pantetheine 4'-phosphoryl)serine" evidence="7">
    <location>
        <position position="39"/>
    </location>
</feature>
<organism evidence="9">
    <name type="scientific">uncultured Acidimicrobiales bacterium</name>
    <dbReference type="NCBI Taxonomy" id="310071"/>
    <lineage>
        <taxon>Bacteria</taxon>
        <taxon>Bacillati</taxon>
        <taxon>Actinomycetota</taxon>
        <taxon>Acidimicrobiia</taxon>
        <taxon>Acidimicrobiales</taxon>
        <taxon>environmental samples</taxon>
    </lineage>
</organism>
<keyword evidence="6 7" id="KW-0275">Fatty acid biosynthesis</keyword>
<dbReference type="GO" id="GO:0009245">
    <property type="term" value="P:lipid A biosynthetic process"/>
    <property type="evidence" value="ECO:0007669"/>
    <property type="project" value="TreeGrafter"/>
</dbReference>
<dbReference type="GO" id="GO:0000035">
    <property type="term" value="F:acyl binding"/>
    <property type="evidence" value="ECO:0007669"/>
    <property type="project" value="TreeGrafter"/>
</dbReference>
<dbReference type="Pfam" id="PF00550">
    <property type="entry name" value="PP-binding"/>
    <property type="match status" value="1"/>
</dbReference>
<comment type="pathway">
    <text evidence="7">Lipid metabolism; fatty acid biosynthesis.</text>
</comment>
<name>A0A6J4HLJ3_9ACTN</name>
<proteinExistence type="inferred from homology"/>
<dbReference type="PANTHER" id="PTHR20863">
    <property type="entry name" value="ACYL CARRIER PROTEIN"/>
    <property type="match status" value="1"/>
</dbReference>
<dbReference type="InterPro" id="IPR003231">
    <property type="entry name" value="ACP"/>
</dbReference>
<reference evidence="9" key="1">
    <citation type="submission" date="2020-02" db="EMBL/GenBank/DDBJ databases">
        <authorList>
            <person name="Meier V. D."/>
        </authorList>
    </citation>
    <scope>NUCLEOTIDE SEQUENCE</scope>
    <source>
        <strain evidence="9">AVDCRST_MAG10</strain>
    </source>
</reference>
<evidence type="ECO:0000256" key="3">
    <source>
        <dbReference type="ARBA" id="ARBA00022553"/>
    </source>
</evidence>
<comment type="similarity">
    <text evidence="7">Belongs to the acyl carrier protein (ACP) family.</text>
</comment>
<keyword evidence="2 7" id="KW-0444">Lipid biosynthesis</keyword>
<dbReference type="InterPro" id="IPR009081">
    <property type="entry name" value="PP-bd_ACP"/>
</dbReference>
<keyword evidence="7" id="KW-0963">Cytoplasm</keyword>
<evidence type="ECO:0000256" key="7">
    <source>
        <dbReference type="HAMAP-Rule" id="MF_01217"/>
    </source>
</evidence>
<dbReference type="GO" id="GO:0000036">
    <property type="term" value="F:acyl carrier activity"/>
    <property type="evidence" value="ECO:0007669"/>
    <property type="project" value="UniProtKB-UniRule"/>
</dbReference>
<dbReference type="AlphaFoldDB" id="A0A6J4HLJ3"/>
<comment type="PTM">
    <text evidence="7">4'-phosphopantetheine is transferred from CoA to a specific serine of apo-ACP by AcpS. This modification is essential for activity because fatty acids are bound in thioester linkage to the sulfhydryl of the prosthetic group.</text>
</comment>
<evidence type="ECO:0000259" key="8">
    <source>
        <dbReference type="PROSITE" id="PS50075"/>
    </source>
</evidence>
<comment type="subcellular location">
    <subcellularLocation>
        <location evidence="7">Cytoplasm</location>
    </subcellularLocation>
</comment>
<sequence length="86" mass="9552">MTTMEMEPRVRSVVAIHLDVDPERLQPGARLGEDLCVDSLAAVELAMVLEDEFDIALPEEVLGCVRTYGDVVSLVRERVESRAHTT</sequence>
<dbReference type="PROSITE" id="PS50075">
    <property type="entry name" value="CARRIER"/>
    <property type="match status" value="1"/>
</dbReference>
<keyword evidence="4 7" id="KW-0276">Fatty acid metabolism</keyword>
<dbReference type="EMBL" id="CADCTB010000067">
    <property type="protein sequence ID" value="CAA9227842.1"/>
    <property type="molecule type" value="Genomic_DNA"/>
</dbReference>
<protein>
    <recommendedName>
        <fullName evidence="7">Acyl carrier protein</fullName>
        <shortName evidence="7">ACP</shortName>
    </recommendedName>
</protein>
<dbReference type="SUPFAM" id="SSF47336">
    <property type="entry name" value="ACP-like"/>
    <property type="match status" value="1"/>
</dbReference>
<accession>A0A6J4HLJ3</accession>
<evidence type="ECO:0000256" key="6">
    <source>
        <dbReference type="ARBA" id="ARBA00023160"/>
    </source>
</evidence>
<evidence type="ECO:0000313" key="9">
    <source>
        <dbReference type="EMBL" id="CAA9227842.1"/>
    </source>
</evidence>
<dbReference type="GO" id="GO:0005829">
    <property type="term" value="C:cytosol"/>
    <property type="evidence" value="ECO:0007669"/>
    <property type="project" value="TreeGrafter"/>
</dbReference>
<evidence type="ECO:0000256" key="5">
    <source>
        <dbReference type="ARBA" id="ARBA00023098"/>
    </source>
</evidence>
<gene>
    <name evidence="7" type="primary">acpP</name>
    <name evidence="9" type="ORF">AVDCRST_MAG10-1004</name>
</gene>